<gene>
    <name evidence="1" type="primary">Dmoj\GI12753</name>
    <name evidence="1" type="ORF">Dmoj_GI12753</name>
</gene>
<dbReference type="GO" id="GO:0005509">
    <property type="term" value="F:calcium ion binding"/>
    <property type="evidence" value="ECO:0007669"/>
    <property type="project" value="InterPro"/>
</dbReference>
<evidence type="ECO:0000313" key="2">
    <source>
        <dbReference type="Proteomes" id="UP000009192"/>
    </source>
</evidence>
<dbReference type="KEGG" id="dmo:Dmoj_GI12753"/>
<dbReference type="Pfam" id="PF02756">
    <property type="entry name" value="GYR"/>
    <property type="match status" value="9"/>
</dbReference>
<dbReference type="HOGENOM" id="CLU_525053_0_0_1"/>
<dbReference type="InterPro" id="IPR043375">
    <property type="entry name" value="FSCB"/>
</dbReference>
<protein>
    <submittedName>
        <fullName evidence="1">Uncharacterized protein</fullName>
    </submittedName>
</protein>
<dbReference type="InParanoid" id="B4KXC5"/>
<dbReference type="InterPro" id="IPR004019">
    <property type="entry name" value="YLP_motif"/>
</dbReference>
<organism evidence="1 2">
    <name type="scientific">Drosophila mojavensis</name>
    <name type="common">Fruit fly</name>
    <dbReference type="NCBI Taxonomy" id="7230"/>
    <lineage>
        <taxon>Eukaryota</taxon>
        <taxon>Metazoa</taxon>
        <taxon>Ecdysozoa</taxon>
        <taxon>Arthropoda</taxon>
        <taxon>Hexapoda</taxon>
        <taxon>Insecta</taxon>
        <taxon>Pterygota</taxon>
        <taxon>Neoptera</taxon>
        <taxon>Endopterygota</taxon>
        <taxon>Diptera</taxon>
        <taxon>Brachycera</taxon>
        <taxon>Muscomorpha</taxon>
        <taxon>Ephydroidea</taxon>
        <taxon>Drosophilidae</taxon>
        <taxon>Drosophila</taxon>
    </lineage>
</organism>
<reference evidence="1 2" key="1">
    <citation type="journal article" date="2007" name="Nature">
        <title>Evolution of genes and genomes on the Drosophila phylogeny.</title>
        <authorList>
            <consortium name="Drosophila 12 Genomes Consortium"/>
            <person name="Clark A.G."/>
            <person name="Eisen M.B."/>
            <person name="Smith D.R."/>
            <person name="Bergman C.M."/>
            <person name="Oliver B."/>
            <person name="Markow T.A."/>
            <person name="Kaufman T.C."/>
            <person name="Kellis M."/>
            <person name="Gelbart W."/>
            <person name="Iyer V.N."/>
            <person name="Pollard D.A."/>
            <person name="Sackton T.B."/>
            <person name="Larracuente A.M."/>
            <person name="Singh N.D."/>
            <person name="Abad J.P."/>
            <person name="Abt D.N."/>
            <person name="Adryan B."/>
            <person name="Aguade M."/>
            <person name="Akashi H."/>
            <person name="Anderson W.W."/>
            <person name="Aquadro C.F."/>
            <person name="Ardell D.H."/>
            <person name="Arguello R."/>
            <person name="Artieri C.G."/>
            <person name="Barbash D.A."/>
            <person name="Barker D."/>
            <person name="Barsanti P."/>
            <person name="Batterham P."/>
            <person name="Batzoglou S."/>
            <person name="Begun D."/>
            <person name="Bhutkar A."/>
            <person name="Blanco E."/>
            <person name="Bosak S.A."/>
            <person name="Bradley R.K."/>
            <person name="Brand A.D."/>
            <person name="Brent M.R."/>
            <person name="Brooks A.N."/>
            <person name="Brown R.H."/>
            <person name="Butlin R.K."/>
            <person name="Caggese C."/>
            <person name="Calvi B.R."/>
            <person name="Bernardo de Carvalho A."/>
            <person name="Caspi A."/>
            <person name="Castrezana S."/>
            <person name="Celniker S.E."/>
            <person name="Chang J.L."/>
            <person name="Chapple C."/>
            <person name="Chatterji S."/>
            <person name="Chinwalla A."/>
            <person name="Civetta A."/>
            <person name="Clifton S.W."/>
            <person name="Comeron J.M."/>
            <person name="Costello J.C."/>
            <person name="Coyne J.A."/>
            <person name="Daub J."/>
            <person name="David R.G."/>
            <person name="Delcher A.L."/>
            <person name="Delehaunty K."/>
            <person name="Do C.B."/>
            <person name="Ebling H."/>
            <person name="Edwards K."/>
            <person name="Eickbush T."/>
            <person name="Evans J.D."/>
            <person name="Filipski A."/>
            <person name="Findeiss S."/>
            <person name="Freyhult E."/>
            <person name="Fulton L."/>
            <person name="Fulton R."/>
            <person name="Garcia A.C."/>
            <person name="Gardiner A."/>
            <person name="Garfield D.A."/>
            <person name="Garvin B.E."/>
            <person name="Gibson G."/>
            <person name="Gilbert D."/>
            <person name="Gnerre S."/>
            <person name="Godfrey J."/>
            <person name="Good R."/>
            <person name="Gotea V."/>
            <person name="Gravely B."/>
            <person name="Greenberg A.J."/>
            <person name="Griffiths-Jones S."/>
            <person name="Gross S."/>
            <person name="Guigo R."/>
            <person name="Gustafson E.A."/>
            <person name="Haerty W."/>
            <person name="Hahn M.W."/>
            <person name="Halligan D.L."/>
            <person name="Halpern A.L."/>
            <person name="Halter G.M."/>
            <person name="Han M.V."/>
            <person name="Heger A."/>
            <person name="Hillier L."/>
            <person name="Hinrichs A.S."/>
            <person name="Holmes I."/>
            <person name="Hoskins R.A."/>
            <person name="Hubisz M.J."/>
            <person name="Hultmark D."/>
            <person name="Huntley M.A."/>
            <person name="Jaffe D.B."/>
            <person name="Jagadeeshan S."/>
            <person name="Jeck W.R."/>
            <person name="Johnson J."/>
            <person name="Jones C.D."/>
            <person name="Jordan W.C."/>
            <person name="Karpen G.H."/>
            <person name="Kataoka E."/>
            <person name="Keightley P.D."/>
            <person name="Kheradpour P."/>
            <person name="Kirkness E.F."/>
            <person name="Koerich L.B."/>
            <person name="Kristiansen K."/>
            <person name="Kudrna D."/>
            <person name="Kulathinal R.J."/>
            <person name="Kumar S."/>
            <person name="Kwok R."/>
            <person name="Lander E."/>
            <person name="Langley C.H."/>
            <person name="Lapoint R."/>
            <person name="Lazzaro B.P."/>
            <person name="Lee S.J."/>
            <person name="Levesque L."/>
            <person name="Li R."/>
            <person name="Lin C.F."/>
            <person name="Lin M.F."/>
            <person name="Lindblad-Toh K."/>
            <person name="Llopart A."/>
            <person name="Long M."/>
            <person name="Low L."/>
            <person name="Lozovsky E."/>
            <person name="Lu J."/>
            <person name="Luo M."/>
            <person name="Machado C.A."/>
            <person name="Makalowski W."/>
            <person name="Marzo M."/>
            <person name="Matsuda M."/>
            <person name="Matzkin L."/>
            <person name="McAllister B."/>
            <person name="McBride C.S."/>
            <person name="McKernan B."/>
            <person name="McKernan K."/>
            <person name="Mendez-Lago M."/>
            <person name="Minx P."/>
            <person name="Mollenhauer M.U."/>
            <person name="Montooth K."/>
            <person name="Mount S.M."/>
            <person name="Mu X."/>
            <person name="Myers E."/>
            <person name="Negre B."/>
            <person name="Newfeld S."/>
            <person name="Nielsen R."/>
            <person name="Noor M.A."/>
            <person name="O'Grady P."/>
            <person name="Pachter L."/>
            <person name="Papaceit M."/>
            <person name="Parisi M.J."/>
            <person name="Parisi M."/>
            <person name="Parts L."/>
            <person name="Pedersen J.S."/>
            <person name="Pesole G."/>
            <person name="Phillippy A.M."/>
            <person name="Ponting C.P."/>
            <person name="Pop M."/>
            <person name="Porcelli D."/>
            <person name="Powell J.R."/>
            <person name="Prohaska S."/>
            <person name="Pruitt K."/>
            <person name="Puig M."/>
            <person name="Quesneville H."/>
            <person name="Ram K.R."/>
            <person name="Rand D."/>
            <person name="Rasmussen M.D."/>
            <person name="Reed L.K."/>
            <person name="Reenan R."/>
            <person name="Reily A."/>
            <person name="Remington K.A."/>
            <person name="Rieger T.T."/>
            <person name="Ritchie M.G."/>
            <person name="Robin C."/>
            <person name="Rogers Y.H."/>
            <person name="Rohde C."/>
            <person name="Rozas J."/>
            <person name="Rubenfield M.J."/>
            <person name="Ruiz A."/>
            <person name="Russo S."/>
            <person name="Salzberg S.L."/>
            <person name="Sanchez-Gracia A."/>
            <person name="Saranga D.J."/>
            <person name="Sato H."/>
            <person name="Schaeffer S.W."/>
            <person name="Schatz M.C."/>
            <person name="Schlenke T."/>
            <person name="Schwartz R."/>
            <person name="Segarra C."/>
            <person name="Singh R.S."/>
            <person name="Sirot L."/>
            <person name="Sirota M."/>
            <person name="Sisneros N.B."/>
            <person name="Smith C.D."/>
            <person name="Smith T.F."/>
            <person name="Spieth J."/>
            <person name="Stage D.E."/>
            <person name="Stark A."/>
            <person name="Stephan W."/>
            <person name="Strausberg R.L."/>
            <person name="Strempel S."/>
            <person name="Sturgill D."/>
            <person name="Sutton G."/>
            <person name="Sutton G.G."/>
            <person name="Tao W."/>
            <person name="Teichmann S."/>
            <person name="Tobari Y.N."/>
            <person name="Tomimura Y."/>
            <person name="Tsolas J.M."/>
            <person name="Valente V.L."/>
            <person name="Venter E."/>
            <person name="Venter J.C."/>
            <person name="Vicario S."/>
            <person name="Vieira F.G."/>
            <person name="Vilella A.J."/>
            <person name="Villasante A."/>
            <person name="Walenz B."/>
            <person name="Wang J."/>
            <person name="Wasserman M."/>
            <person name="Watts T."/>
            <person name="Wilson D."/>
            <person name="Wilson R.K."/>
            <person name="Wing R.A."/>
            <person name="Wolfner M.F."/>
            <person name="Wong A."/>
            <person name="Wong G.K."/>
            <person name="Wu C.I."/>
            <person name="Wu G."/>
            <person name="Yamamoto D."/>
            <person name="Yang H.P."/>
            <person name="Yang S.P."/>
            <person name="Yorke J.A."/>
            <person name="Yoshida K."/>
            <person name="Zdobnov E."/>
            <person name="Zhang P."/>
            <person name="Zhang Y."/>
            <person name="Zimin A.V."/>
            <person name="Baldwin J."/>
            <person name="Abdouelleil A."/>
            <person name="Abdulkadir J."/>
            <person name="Abebe A."/>
            <person name="Abera B."/>
            <person name="Abreu J."/>
            <person name="Acer S.C."/>
            <person name="Aftuck L."/>
            <person name="Alexander A."/>
            <person name="An P."/>
            <person name="Anderson E."/>
            <person name="Anderson S."/>
            <person name="Arachi H."/>
            <person name="Azer M."/>
            <person name="Bachantsang P."/>
            <person name="Barry A."/>
            <person name="Bayul T."/>
            <person name="Berlin A."/>
            <person name="Bessette D."/>
            <person name="Bloom T."/>
            <person name="Blye J."/>
            <person name="Boguslavskiy L."/>
            <person name="Bonnet C."/>
            <person name="Boukhgalter B."/>
            <person name="Bourzgui I."/>
            <person name="Brown A."/>
            <person name="Cahill P."/>
            <person name="Channer S."/>
            <person name="Cheshatsang Y."/>
            <person name="Chuda L."/>
            <person name="Citroen M."/>
            <person name="Collymore A."/>
            <person name="Cooke P."/>
            <person name="Costello M."/>
            <person name="D'Aco K."/>
            <person name="Daza R."/>
            <person name="De Haan G."/>
            <person name="DeGray S."/>
            <person name="DeMaso C."/>
            <person name="Dhargay N."/>
            <person name="Dooley K."/>
            <person name="Dooley E."/>
            <person name="Doricent M."/>
            <person name="Dorje P."/>
            <person name="Dorjee K."/>
            <person name="Dupes A."/>
            <person name="Elong R."/>
            <person name="Falk J."/>
            <person name="Farina A."/>
            <person name="Faro S."/>
            <person name="Ferguson D."/>
            <person name="Fisher S."/>
            <person name="Foley C.D."/>
            <person name="Franke A."/>
            <person name="Friedrich D."/>
            <person name="Gadbois L."/>
            <person name="Gearin G."/>
            <person name="Gearin C.R."/>
            <person name="Giannoukos G."/>
            <person name="Goode T."/>
            <person name="Graham J."/>
            <person name="Grandbois E."/>
            <person name="Grewal S."/>
            <person name="Gyaltsen K."/>
            <person name="Hafez N."/>
            <person name="Hagos B."/>
            <person name="Hall J."/>
            <person name="Henson C."/>
            <person name="Hollinger A."/>
            <person name="Honan T."/>
            <person name="Huard M.D."/>
            <person name="Hughes L."/>
            <person name="Hurhula B."/>
            <person name="Husby M.E."/>
            <person name="Kamat A."/>
            <person name="Kanga B."/>
            <person name="Kashin S."/>
            <person name="Khazanovich D."/>
            <person name="Kisner P."/>
            <person name="Lance K."/>
            <person name="Lara M."/>
            <person name="Lee W."/>
            <person name="Lennon N."/>
            <person name="Letendre F."/>
            <person name="LeVine R."/>
            <person name="Lipovsky A."/>
            <person name="Liu X."/>
            <person name="Liu J."/>
            <person name="Liu S."/>
            <person name="Lokyitsang T."/>
            <person name="Lokyitsang Y."/>
            <person name="Lubonja R."/>
            <person name="Lui A."/>
            <person name="MacDonald P."/>
            <person name="Magnisalis V."/>
            <person name="Maru K."/>
            <person name="Matthews C."/>
            <person name="McCusker W."/>
            <person name="McDonough S."/>
            <person name="Mehta T."/>
            <person name="Meldrim J."/>
            <person name="Meneus L."/>
            <person name="Mihai O."/>
            <person name="Mihalev A."/>
            <person name="Mihova T."/>
            <person name="Mittelman R."/>
            <person name="Mlenga V."/>
            <person name="Montmayeur A."/>
            <person name="Mulrain L."/>
            <person name="Navidi A."/>
            <person name="Naylor J."/>
            <person name="Negash T."/>
            <person name="Nguyen T."/>
            <person name="Nguyen N."/>
            <person name="Nicol R."/>
            <person name="Norbu C."/>
            <person name="Norbu N."/>
            <person name="Novod N."/>
            <person name="O'Neill B."/>
            <person name="Osman S."/>
            <person name="Markiewicz E."/>
            <person name="Oyono O.L."/>
            <person name="Patti C."/>
            <person name="Phunkhang P."/>
            <person name="Pierre F."/>
            <person name="Priest M."/>
            <person name="Raghuraman S."/>
            <person name="Rege F."/>
            <person name="Reyes R."/>
            <person name="Rise C."/>
            <person name="Rogov P."/>
            <person name="Ross K."/>
            <person name="Ryan E."/>
            <person name="Settipalli S."/>
            <person name="Shea T."/>
            <person name="Sherpa N."/>
            <person name="Shi L."/>
            <person name="Shih D."/>
            <person name="Sparrow T."/>
            <person name="Spaulding J."/>
            <person name="Stalker J."/>
            <person name="Stange-Thomann N."/>
            <person name="Stavropoulos S."/>
            <person name="Stone C."/>
            <person name="Strader C."/>
            <person name="Tesfaye S."/>
            <person name="Thomson T."/>
            <person name="Thoulutsang Y."/>
            <person name="Thoulutsang D."/>
            <person name="Topham K."/>
            <person name="Topping I."/>
            <person name="Tsamla T."/>
            <person name="Vassiliev H."/>
            <person name="Vo A."/>
            <person name="Wangchuk T."/>
            <person name="Wangdi T."/>
            <person name="Weiand M."/>
            <person name="Wilkinson J."/>
            <person name="Wilson A."/>
            <person name="Yadav S."/>
            <person name="Young G."/>
            <person name="Yu Q."/>
            <person name="Zembek L."/>
            <person name="Zhong D."/>
            <person name="Zimmer A."/>
            <person name="Zwirko Z."/>
            <person name="Jaffe D.B."/>
            <person name="Alvarez P."/>
            <person name="Brockman W."/>
            <person name="Butler J."/>
            <person name="Chin C."/>
            <person name="Gnerre S."/>
            <person name="Grabherr M."/>
            <person name="Kleber M."/>
            <person name="Mauceli E."/>
            <person name="MacCallum I."/>
        </authorList>
    </citation>
    <scope>NUCLEOTIDE SEQUENCE [LARGE SCALE GENOMIC DNA]</scope>
    <source>
        <strain evidence="2">Tucson 15081-1352.22</strain>
    </source>
</reference>
<dbReference type="InterPro" id="IPR004011">
    <property type="entry name" value="Gyr_motif"/>
</dbReference>
<dbReference type="AlphaFoldDB" id="B4KXC5"/>
<dbReference type="EMBL" id="CH933809">
    <property type="protein sequence ID" value="EDW17583.1"/>
    <property type="molecule type" value="Genomic_DNA"/>
</dbReference>
<dbReference type="PANTHER" id="PTHR36135">
    <property type="entry name" value="FIBROUS SHEATH CABYR-BINDING PROTEIN"/>
    <property type="match status" value="1"/>
</dbReference>
<dbReference type="Pfam" id="PF02757">
    <property type="entry name" value="YLP"/>
    <property type="match status" value="9"/>
</dbReference>
<dbReference type="PANTHER" id="PTHR36135:SF1">
    <property type="entry name" value="FIBROUS SHEATH CABYR-BINDING PROTEIN"/>
    <property type="match status" value="1"/>
</dbReference>
<accession>B4KXC5</accession>
<proteinExistence type="predicted"/>
<dbReference type="OrthoDB" id="8069123at2759"/>
<dbReference type="eggNOG" id="ENOG502QVCG">
    <property type="taxonomic scope" value="Eukaryota"/>
</dbReference>
<dbReference type="PhylomeDB" id="B4KXC5"/>
<dbReference type="SMART" id="SM00713">
    <property type="entry name" value="GYR"/>
    <property type="match status" value="9"/>
</dbReference>
<dbReference type="OMA" id="MRLMPAI"/>
<dbReference type="GO" id="GO:0033234">
    <property type="term" value="P:negative regulation of protein sumoylation"/>
    <property type="evidence" value="ECO:0007669"/>
    <property type="project" value="InterPro"/>
</dbReference>
<evidence type="ECO:0000313" key="1">
    <source>
        <dbReference type="EMBL" id="EDW17583.1"/>
    </source>
</evidence>
<name>B4KXC5_DROMO</name>
<sequence>MRLMPAINGVEKFFVIAFAVIAAAAATSISSEYLPPVDNNLEVVAEPIDLPVDQGVLTDDGYRYKTVRRLKLRHRRDVNELPSAEYLPPVAEVAQDISFAAPIESAPLADDGYRYKTVRRLKLRHRRDVNELPSAEYLPPVAEVAQDISIAAPIESAPLADDGYRYKTVRRLKLRHRRDVNELPSAEYLPPVAEVAQDISFAAPIESAPLADDGYRYKTVRRLKLRHRRDVNELPSAEYLPPVAEVAQDISFAAPIESAPLADDGYRYKTVRRLKLRHRRDVNELPSAEYLPPVAEVAQDISFAAPIESAPLADDGYRYKTVRRLKLRHRRDVSELPSAEYLPPVAEVAQDISFAAPIESAPLADDGYRYKTVRRLKLRHRRDVNELPSAEYLPPVAEVAQDISIAAPIESAPLADDGYRYKTVRRLKYRKRRDVSEIVNEYLPPVEQAVIDVPAETPILADDGYRYKTVRRLKLRRH</sequence>
<dbReference type="Proteomes" id="UP000009192">
    <property type="component" value="Unassembled WGS sequence"/>
</dbReference>
<keyword evidence="2" id="KW-1185">Reference proteome</keyword>